<reference evidence="2" key="1">
    <citation type="submission" date="2017-02" db="EMBL/GenBank/DDBJ databases">
        <authorList>
            <person name="Tafer H."/>
            <person name="Lopandic K."/>
        </authorList>
    </citation>
    <scope>NUCLEOTIDE SEQUENCE [LARGE SCALE GENOMIC DNA]</scope>
    <source>
        <strain evidence="2">CBS 366.77</strain>
    </source>
</reference>
<dbReference type="PANTHER" id="PTHR36448">
    <property type="entry name" value="BLR7373 PROTEIN"/>
    <property type="match status" value="1"/>
</dbReference>
<keyword evidence="2" id="KW-1185">Reference proteome</keyword>
<proteinExistence type="predicted"/>
<protein>
    <recommendedName>
        <fullName evidence="3">Cupin type-1 domain-containing protein</fullName>
    </recommendedName>
</protein>
<dbReference type="Proteomes" id="UP000266188">
    <property type="component" value="Unassembled WGS sequence"/>
</dbReference>
<dbReference type="EMBL" id="MVGC01000225">
    <property type="protein sequence ID" value="RJE21480.1"/>
    <property type="molecule type" value="Genomic_DNA"/>
</dbReference>
<dbReference type="AlphaFoldDB" id="A0A3A2ZFU9"/>
<evidence type="ECO:0000313" key="1">
    <source>
        <dbReference type="EMBL" id="RJE21480.1"/>
    </source>
</evidence>
<dbReference type="InterPro" id="IPR014710">
    <property type="entry name" value="RmlC-like_jellyroll"/>
</dbReference>
<sequence>MAPPNQPQTYILPPTPYAPNSPLPVLVYRKALPEPVTEESSQKFIEENGWERRGPVNKAIPRERYFHRNAHQCYGILSGSSQVLLGVGTGDANTCLTSKSEANTGPIGALVTLDAGDVIIYPAGTAHSDVSDEEGCTYIAFSPDGSPHCSPENGSKLIEDLHAVRAETLAVPIPQDPVVKGAGYLRVLWKEALKRHSIGSGL</sequence>
<dbReference type="InterPro" id="IPR047121">
    <property type="entry name" value="YjiB-like"/>
</dbReference>
<dbReference type="Gene3D" id="2.60.120.10">
    <property type="entry name" value="Jelly Rolls"/>
    <property type="match status" value="1"/>
</dbReference>
<comment type="caution">
    <text evidence="1">The sequence shown here is derived from an EMBL/GenBank/DDBJ whole genome shotgun (WGS) entry which is preliminary data.</text>
</comment>
<organism evidence="1 2">
    <name type="scientific">Aspergillus sclerotialis</name>
    <dbReference type="NCBI Taxonomy" id="2070753"/>
    <lineage>
        <taxon>Eukaryota</taxon>
        <taxon>Fungi</taxon>
        <taxon>Dikarya</taxon>
        <taxon>Ascomycota</taxon>
        <taxon>Pezizomycotina</taxon>
        <taxon>Eurotiomycetes</taxon>
        <taxon>Eurotiomycetidae</taxon>
        <taxon>Eurotiales</taxon>
        <taxon>Aspergillaceae</taxon>
        <taxon>Aspergillus</taxon>
        <taxon>Aspergillus subgen. Polypaecilum</taxon>
    </lineage>
</organism>
<dbReference type="PANTHER" id="PTHR36448:SF2">
    <property type="entry name" value="CUPIN TYPE-1 DOMAIN-CONTAINING PROTEIN"/>
    <property type="match status" value="1"/>
</dbReference>
<evidence type="ECO:0000313" key="2">
    <source>
        <dbReference type="Proteomes" id="UP000266188"/>
    </source>
</evidence>
<accession>A0A3A2ZFU9</accession>
<gene>
    <name evidence="1" type="ORF">PHISCL_06175</name>
</gene>
<evidence type="ECO:0008006" key="3">
    <source>
        <dbReference type="Google" id="ProtNLM"/>
    </source>
</evidence>
<dbReference type="OrthoDB" id="2446447at2759"/>
<name>A0A3A2ZFU9_9EURO</name>
<dbReference type="SUPFAM" id="SSF51182">
    <property type="entry name" value="RmlC-like cupins"/>
    <property type="match status" value="1"/>
</dbReference>
<dbReference type="InterPro" id="IPR011051">
    <property type="entry name" value="RmlC_Cupin_sf"/>
</dbReference>